<dbReference type="Proteomes" id="UP000708298">
    <property type="component" value="Unassembled WGS sequence"/>
</dbReference>
<dbReference type="GO" id="GO:0003700">
    <property type="term" value="F:DNA-binding transcription factor activity"/>
    <property type="evidence" value="ECO:0007669"/>
    <property type="project" value="InterPro"/>
</dbReference>
<name>A0A963YXN1_9PROT</name>
<dbReference type="InterPro" id="IPR000524">
    <property type="entry name" value="Tscrpt_reg_HTH_GntR"/>
</dbReference>
<dbReference type="InterPro" id="IPR011711">
    <property type="entry name" value="GntR_C"/>
</dbReference>
<dbReference type="SMART" id="SM00895">
    <property type="entry name" value="FCD"/>
    <property type="match status" value="1"/>
</dbReference>
<dbReference type="EMBL" id="JAESVB010000022">
    <property type="protein sequence ID" value="MCB8878048.1"/>
    <property type="molecule type" value="Genomic_DNA"/>
</dbReference>
<evidence type="ECO:0000313" key="6">
    <source>
        <dbReference type="EMBL" id="MCB8878048.1"/>
    </source>
</evidence>
<dbReference type="Gene3D" id="1.20.120.530">
    <property type="entry name" value="GntR ligand-binding domain-like"/>
    <property type="match status" value="1"/>
</dbReference>
<proteinExistence type="predicted"/>
<dbReference type="Gene3D" id="1.10.10.10">
    <property type="entry name" value="Winged helix-like DNA-binding domain superfamily/Winged helix DNA-binding domain"/>
    <property type="match status" value="1"/>
</dbReference>
<evidence type="ECO:0000256" key="2">
    <source>
        <dbReference type="ARBA" id="ARBA00023125"/>
    </source>
</evidence>
<dbReference type="SMART" id="SM00345">
    <property type="entry name" value="HTH_GNTR"/>
    <property type="match status" value="1"/>
</dbReference>
<keyword evidence="1" id="KW-0805">Transcription regulation</keyword>
<dbReference type="InterPro" id="IPR036390">
    <property type="entry name" value="WH_DNA-bd_sf"/>
</dbReference>
<accession>A0A963YXN1</accession>
<dbReference type="SUPFAM" id="SSF46785">
    <property type="entry name" value="Winged helix' DNA-binding domain"/>
    <property type="match status" value="1"/>
</dbReference>
<keyword evidence="3" id="KW-0804">Transcription</keyword>
<evidence type="ECO:0000256" key="1">
    <source>
        <dbReference type="ARBA" id="ARBA00023015"/>
    </source>
</evidence>
<comment type="caution">
    <text evidence="6">The sequence shown here is derived from an EMBL/GenBank/DDBJ whole genome shotgun (WGS) entry which is preliminary data.</text>
</comment>
<dbReference type="GO" id="GO:0003677">
    <property type="term" value="F:DNA binding"/>
    <property type="evidence" value="ECO:0007669"/>
    <property type="project" value="UniProtKB-KW"/>
</dbReference>
<evidence type="ECO:0000313" key="7">
    <source>
        <dbReference type="Proteomes" id="UP000708298"/>
    </source>
</evidence>
<evidence type="ECO:0000259" key="5">
    <source>
        <dbReference type="PROSITE" id="PS50949"/>
    </source>
</evidence>
<organism evidence="6 7">
    <name type="scientific">Acidisoma silvae</name>
    <dbReference type="NCBI Taxonomy" id="2802396"/>
    <lineage>
        <taxon>Bacteria</taxon>
        <taxon>Pseudomonadati</taxon>
        <taxon>Pseudomonadota</taxon>
        <taxon>Alphaproteobacteria</taxon>
        <taxon>Acetobacterales</taxon>
        <taxon>Acidocellaceae</taxon>
        <taxon>Acidisoma</taxon>
    </lineage>
</organism>
<evidence type="ECO:0000256" key="4">
    <source>
        <dbReference type="SAM" id="MobiDB-lite"/>
    </source>
</evidence>
<reference evidence="6" key="1">
    <citation type="journal article" date="2021" name="Microorganisms">
        <title>Acidisoma silvae sp. nov. and Acidisomacellulosilytica sp. nov., Two Acidophilic Bacteria Isolated from Decaying Wood, Hydrolyzing Cellulose and Producing Poly-3-hydroxybutyrate.</title>
        <authorList>
            <person name="Mieszkin S."/>
            <person name="Pouder E."/>
            <person name="Uroz S."/>
            <person name="Simon-Colin C."/>
            <person name="Alain K."/>
        </authorList>
    </citation>
    <scope>NUCLEOTIDE SEQUENCE</scope>
    <source>
        <strain evidence="6">HW T2.11</strain>
    </source>
</reference>
<gene>
    <name evidence="6" type="ORF">ASILVAE211_22860</name>
</gene>
<feature type="domain" description="HTH gntR-type" evidence="5">
    <location>
        <begin position="15"/>
        <end position="82"/>
    </location>
</feature>
<dbReference type="Pfam" id="PF00392">
    <property type="entry name" value="GntR"/>
    <property type="match status" value="1"/>
</dbReference>
<dbReference type="Pfam" id="PF07729">
    <property type="entry name" value="FCD"/>
    <property type="match status" value="1"/>
</dbReference>
<dbReference type="AlphaFoldDB" id="A0A963YXN1"/>
<dbReference type="RefSeq" id="WP_227323691.1">
    <property type="nucleotide sequence ID" value="NZ_JAESVB010000022.1"/>
</dbReference>
<sequence length="259" mass="28440">MESIPNLDVALEKAQGLSERVYRAILQMLARGTLRRGSTLRIDLLAKSLDVSPTPVREALARLAGTGLVLHESRKGYTVAPPMNADQLAELMEARRLIEVGSIALASREGGPAFRDALAGALARQKAAVVAFHAGGTEAAAEREKLAWNVMEADLEFHQVIFDYTRNRFFGVMADALCGQLHRVRQSAERGVSDDMEALAEHQVILDAVMSGDREAAERAMHFHMDNVTKRSSADLPPNDPVEVVERDARQRSMNDKKS</sequence>
<dbReference type="SUPFAM" id="SSF48008">
    <property type="entry name" value="GntR ligand-binding domain-like"/>
    <property type="match status" value="1"/>
</dbReference>
<keyword evidence="2" id="KW-0238">DNA-binding</keyword>
<evidence type="ECO:0000256" key="3">
    <source>
        <dbReference type="ARBA" id="ARBA00023163"/>
    </source>
</evidence>
<feature type="region of interest" description="Disordered" evidence="4">
    <location>
        <begin position="228"/>
        <end position="259"/>
    </location>
</feature>
<keyword evidence="7" id="KW-1185">Reference proteome</keyword>
<feature type="compositionally biased region" description="Basic and acidic residues" evidence="4">
    <location>
        <begin position="244"/>
        <end position="259"/>
    </location>
</feature>
<dbReference type="PROSITE" id="PS50949">
    <property type="entry name" value="HTH_GNTR"/>
    <property type="match status" value="1"/>
</dbReference>
<reference evidence="6" key="2">
    <citation type="submission" date="2021-01" db="EMBL/GenBank/DDBJ databases">
        <authorList>
            <person name="Mieszkin S."/>
            <person name="Pouder E."/>
            <person name="Alain K."/>
        </authorList>
    </citation>
    <scope>NUCLEOTIDE SEQUENCE</scope>
    <source>
        <strain evidence="6">HW T2.11</strain>
    </source>
</reference>
<dbReference type="InterPro" id="IPR036388">
    <property type="entry name" value="WH-like_DNA-bd_sf"/>
</dbReference>
<dbReference type="InterPro" id="IPR008920">
    <property type="entry name" value="TF_FadR/GntR_C"/>
</dbReference>
<dbReference type="PANTHER" id="PTHR43537">
    <property type="entry name" value="TRANSCRIPTIONAL REGULATOR, GNTR FAMILY"/>
    <property type="match status" value="1"/>
</dbReference>
<protein>
    <submittedName>
        <fullName evidence="6">GntR family transcriptional regulator</fullName>
    </submittedName>
</protein>
<dbReference type="PANTHER" id="PTHR43537:SF5">
    <property type="entry name" value="UXU OPERON TRANSCRIPTIONAL REGULATOR"/>
    <property type="match status" value="1"/>
</dbReference>